<dbReference type="GO" id="GO:0019898">
    <property type="term" value="C:extrinsic component of membrane"/>
    <property type="evidence" value="ECO:0007669"/>
    <property type="project" value="InterPro"/>
</dbReference>
<dbReference type="InterPro" id="IPR008797">
    <property type="entry name" value="PSII_PsbQ"/>
</dbReference>
<proteinExistence type="predicted"/>
<evidence type="ECO:0000256" key="1">
    <source>
        <dbReference type="ARBA" id="ARBA00004370"/>
    </source>
</evidence>
<evidence type="ECO:0000313" key="5">
    <source>
        <dbReference type="Proteomes" id="UP000032452"/>
    </source>
</evidence>
<dbReference type="EMBL" id="JYON01000019">
    <property type="protein sequence ID" value="KJH70727.1"/>
    <property type="molecule type" value="Genomic_DNA"/>
</dbReference>
<dbReference type="InterPro" id="IPR023222">
    <property type="entry name" value="PsbQ-like_dom_sf"/>
</dbReference>
<organism evidence="4 5">
    <name type="scientific">Aliterella atlantica CENA595</name>
    <dbReference type="NCBI Taxonomy" id="1618023"/>
    <lineage>
        <taxon>Bacteria</taxon>
        <taxon>Bacillati</taxon>
        <taxon>Cyanobacteriota</taxon>
        <taxon>Cyanophyceae</taxon>
        <taxon>Chroococcidiopsidales</taxon>
        <taxon>Aliterellaceae</taxon>
        <taxon>Aliterella</taxon>
    </lineage>
</organism>
<dbReference type="Pfam" id="PF05757">
    <property type="entry name" value="PsbQ"/>
    <property type="match status" value="1"/>
</dbReference>
<dbReference type="InterPro" id="IPR017487">
    <property type="entry name" value="PSII_PsbQ_cyanobac"/>
</dbReference>
<keyword evidence="2" id="KW-0793">Thylakoid</keyword>
<sequence>MVRSRSILSLILAIVAVFLVSCGGPTAAKLPQTYTPVQIEQIQEYLPDLVSLRNRMSEVPILIQRRDWIGVRNFIHGPLGELRLKMTYITRNLLPSQQKAARDVTRQLFDDLVKVEQAIEENNTQGAVRSYQATLADINKFLELVPQEAQSAAEE</sequence>
<dbReference type="NCBIfam" id="TIGR03042">
    <property type="entry name" value="PS_II_psbQ_bact"/>
    <property type="match status" value="1"/>
</dbReference>
<keyword evidence="3" id="KW-0472">Membrane</keyword>
<dbReference type="GO" id="GO:0009654">
    <property type="term" value="C:photosystem II oxygen evolving complex"/>
    <property type="evidence" value="ECO:0007669"/>
    <property type="project" value="InterPro"/>
</dbReference>
<evidence type="ECO:0000313" key="4">
    <source>
        <dbReference type="EMBL" id="KJH70727.1"/>
    </source>
</evidence>
<keyword evidence="5" id="KW-1185">Reference proteome</keyword>
<accession>A0A0D8ZQW6</accession>
<dbReference type="SUPFAM" id="SSF101112">
    <property type="entry name" value="Oxygen-evolving enhancer protein 3"/>
    <property type="match status" value="1"/>
</dbReference>
<gene>
    <name evidence="4" type="ORF">UH38_16915</name>
</gene>
<evidence type="ECO:0000256" key="2">
    <source>
        <dbReference type="ARBA" id="ARBA00023078"/>
    </source>
</evidence>
<protein>
    <submittedName>
        <fullName evidence="4">Photosystem II protein PsbQ</fullName>
    </submittedName>
</protein>
<dbReference type="GO" id="GO:0015979">
    <property type="term" value="P:photosynthesis"/>
    <property type="evidence" value="ECO:0007669"/>
    <property type="project" value="InterPro"/>
</dbReference>
<comment type="subcellular location">
    <subcellularLocation>
        <location evidence="1">Membrane</location>
    </subcellularLocation>
</comment>
<dbReference type="Proteomes" id="UP000032452">
    <property type="component" value="Unassembled WGS sequence"/>
</dbReference>
<dbReference type="OrthoDB" id="425184at2"/>
<dbReference type="Gene3D" id="1.20.120.290">
    <property type="entry name" value="Oxygen-evolving enhancer protein 3 (PsbQ), four-helix up-down bundle"/>
    <property type="match status" value="1"/>
</dbReference>
<dbReference type="PATRIC" id="fig|1618023.3.peg.440"/>
<dbReference type="STRING" id="1618023.UH38_16915"/>
<dbReference type="GO" id="GO:0005509">
    <property type="term" value="F:calcium ion binding"/>
    <property type="evidence" value="ECO:0007669"/>
    <property type="project" value="InterPro"/>
</dbReference>
<reference evidence="4 5" key="1">
    <citation type="submission" date="2015-02" db="EMBL/GenBank/DDBJ databases">
        <title>Draft genome of a novel marine cyanobacterium (Chroococcales) isolated from South Atlantic Ocean.</title>
        <authorList>
            <person name="Rigonato J."/>
            <person name="Alvarenga D.O."/>
            <person name="Branco L.H."/>
            <person name="Varani A.M."/>
            <person name="Brandini F.P."/>
            <person name="Fiore M.F."/>
        </authorList>
    </citation>
    <scope>NUCLEOTIDE SEQUENCE [LARGE SCALE GENOMIC DNA]</scope>
    <source>
        <strain evidence="4 5">CENA595</strain>
    </source>
</reference>
<dbReference type="PROSITE" id="PS51257">
    <property type="entry name" value="PROKAR_LIPOPROTEIN"/>
    <property type="match status" value="1"/>
</dbReference>
<evidence type="ECO:0000256" key="3">
    <source>
        <dbReference type="ARBA" id="ARBA00023136"/>
    </source>
</evidence>
<dbReference type="RefSeq" id="WP_045055852.1">
    <property type="nucleotide sequence ID" value="NZ_CAWMDP010000006.1"/>
</dbReference>
<comment type="caution">
    <text evidence="4">The sequence shown here is derived from an EMBL/GenBank/DDBJ whole genome shotgun (WGS) entry which is preliminary data.</text>
</comment>
<name>A0A0D8ZQW6_9CYAN</name>
<dbReference type="AlphaFoldDB" id="A0A0D8ZQW6"/>